<reference evidence="11" key="1">
    <citation type="journal article" date="2014" name="Int. J. Syst. Evol. Microbiol.">
        <title>Complete genome sequence of Corynebacterium casei LMG S-19264T (=DSM 44701T), isolated from a smear-ripened cheese.</title>
        <authorList>
            <consortium name="US DOE Joint Genome Institute (JGI-PGF)"/>
            <person name="Walter F."/>
            <person name="Albersmeier A."/>
            <person name="Kalinowski J."/>
            <person name="Ruckert C."/>
        </authorList>
    </citation>
    <scope>NUCLEOTIDE SEQUENCE</scope>
    <source>
        <strain evidence="11">CGMCC 1.7081</strain>
    </source>
</reference>
<dbReference type="InterPro" id="IPR058982">
    <property type="entry name" value="Beta-barrel_AprE"/>
</dbReference>
<evidence type="ECO:0000256" key="2">
    <source>
        <dbReference type="ARBA" id="ARBA00009477"/>
    </source>
</evidence>
<evidence type="ECO:0000256" key="1">
    <source>
        <dbReference type="ARBA" id="ARBA00004167"/>
    </source>
</evidence>
<dbReference type="PANTHER" id="PTHR30386">
    <property type="entry name" value="MEMBRANE FUSION SUBUNIT OF EMRAB-TOLC MULTIDRUG EFFLUX PUMP"/>
    <property type="match status" value="1"/>
</dbReference>
<evidence type="ECO:0000256" key="5">
    <source>
        <dbReference type="ARBA" id="ARBA00022989"/>
    </source>
</evidence>
<feature type="domain" description="AprE-like beta-barrel" evidence="10">
    <location>
        <begin position="281"/>
        <end position="373"/>
    </location>
</feature>
<dbReference type="PANTHER" id="PTHR30386:SF26">
    <property type="entry name" value="TRANSPORT PROTEIN COMB"/>
    <property type="match status" value="1"/>
</dbReference>
<dbReference type="RefSeq" id="WP_028095604.1">
    <property type="nucleotide sequence ID" value="NZ_BNAP01000011.1"/>
</dbReference>
<keyword evidence="3" id="KW-0813">Transport</keyword>
<evidence type="ECO:0000259" key="10">
    <source>
        <dbReference type="Pfam" id="PF26002"/>
    </source>
</evidence>
<evidence type="ECO:0000259" key="9">
    <source>
        <dbReference type="Pfam" id="PF25917"/>
    </source>
</evidence>
<dbReference type="PRINTS" id="PR01490">
    <property type="entry name" value="RTXTOXIND"/>
</dbReference>
<dbReference type="Proteomes" id="UP000611500">
    <property type="component" value="Unassembled WGS sequence"/>
</dbReference>
<feature type="domain" description="Multidrug resistance protein MdtA-like barrel-sandwich hybrid" evidence="9">
    <location>
        <begin position="71"/>
        <end position="272"/>
    </location>
</feature>
<dbReference type="Gene3D" id="2.40.50.100">
    <property type="match status" value="1"/>
</dbReference>
<dbReference type="InterPro" id="IPR058625">
    <property type="entry name" value="MdtA-like_BSH"/>
</dbReference>
<gene>
    <name evidence="11" type="ORF">GCM10010961_26650</name>
</gene>
<evidence type="ECO:0000256" key="3">
    <source>
        <dbReference type="ARBA" id="ARBA00022448"/>
    </source>
</evidence>
<dbReference type="Pfam" id="PF25917">
    <property type="entry name" value="BSH_RND"/>
    <property type="match status" value="1"/>
</dbReference>
<sequence length="391" mass="43580">MSSSSERLLADLDGNYRRQALRAARQTVWMMCAVLVIAILWASIAQISEITRGFGTVIPMRRMQVIQSLEGGILSELLVNEGDIVKEGDILVRIDRTRFLSAFRETEAEIATLKAEIARLEAEVLEQDDVEFSETVDDAAQRDEARLFIARRNKLEESIAALEVEREILDKQIEATSPLVETGSVSRVELYRLQQQAAALAGKVTGLRNSYVQDAYDDLVDKKARLVSLQQVLVQRRDQLERTNIRARVSGRVNNVNITTIGGVVQPGEPIMEVTPIDDKLLIEAKVLPRDVAFVTPGMSASVKITAYDYAVYGDLRGTVTQISEDTVEEQSMTGNAAYYRVMVTTDKNYLEAGGEQYPIRPGMVADVDIETGKRSVLGYLLRPLLRAQLR</sequence>
<protein>
    <submittedName>
        <fullName evidence="11">Secretion protein</fullName>
    </submittedName>
</protein>
<keyword evidence="5 8" id="KW-1133">Transmembrane helix</keyword>
<feature type="transmembrane region" description="Helical" evidence="8">
    <location>
        <begin position="27"/>
        <end position="44"/>
    </location>
</feature>
<dbReference type="EMBL" id="BNAP01000011">
    <property type="protein sequence ID" value="GHG93867.1"/>
    <property type="molecule type" value="Genomic_DNA"/>
</dbReference>
<name>A0A8J3H766_9RHOB</name>
<dbReference type="AlphaFoldDB" id="A0A8J3H766"/>
<feature type="coiled-coil region" evidence="7">
    <location>
        <begin position="103"/>
        <end position="172"/>
    </location>
</feature>
<dbReference type="GO" id="GO:0009306">
    <property type="term" value="P:protein secretion"/>
    <property type="evidence" value="ECO:0007669"/>
    <property type="project" value="InterPro"/>
</dbReference>
<reference evidence="11" key="2">
    <citation type="submission" date="2020-09" db="EMBL/GenBank/DDBJ databases">
        <authorList>
            <person name="Sun Q."/>
            <person name="Zhou Y."/>
        </authorList>
    </citation>
    <scope>NUCLEOTIDE SEQUENCE</scope>
    <source>
        <strain evidence="11">CGMCC 1.7081</strain>
    </source>
</reference>
<dbReference type="InterPro" id="IPR050739">
    <property type="entry name" value="MFP"/>
</dbReference>
<evidence type="ECO:0000313" key="12">
    <source>
        <dbReference type="Proteomes" id="UP000611500"/>
    </source>
</evidence>
<comment type="similarity">
    <text evidence="2">Belongs to the membrane fusion protein (MFP) (TC 8.A.1) family.</text>
</comment>
<keyword evidence="6 8" id="KW-0472">Membrane</keyword>
<dbReference type="InterPro" id="IPR006144">
    <property type="entry name" value="Secretion_HlyD_CS"/>
</dbReference>
<accession>A0A8J3H766</accession>
<organism evidence="11 12">
    <name type="scientific">Pseudodonghicola xiamenensis</name>
    <dbReference type="NCBI Taxonomy" id="337702"/>
    <lineage>
        <taxon>Bacteria</taxon>
        <taxon>Pseudomonadati</taxon>
        <taxon>Pseudomonadota</taxon>
        <taxon>Alphaproteobacteria</taxon>
        <taxon>Rhodobacterales</taxon>
        <taxon>Paracoccaceae</taxon>
        <taxon>Pseudodonghicola</taxon>
    </lineage>
</organism>
<evidence type="ECO:0000256" key="4">
    <source>
        <dbReference type="ARBA" id="ARBA00022692"/>
    </source>
</evidence>
<evidence type="ECO:0000256" key="6">
    <source>
        <dbReference type="ARBA" id="ARBA00023136"/>
    </source>
</evidence>
<keyword evidence="12" id="KW-1185">Reference proteome</keyword>
<comment type="subcellular location">
    <subcellularLocation>
        <location evidence="1">Membrane</location>
        <topology evidence="1">Single-pass membrane protein</topology>
    </subcellularLocation>
</comment>
<comment type="caution">
    <text evidence="11">The sequence shown here is derived from an EMBL/GenBank/DDBJ whole genome shotgun (WGS) entry which is preliminary data.</text>
</comment>
<keyword evidence="4 8" id="KW-0812">Transmembrane</keyword>
<dbReference type="Gene3D" id="2.40.30.170">
    <property type="match status" value="1"/>
</dbReference>
<dbReference type="SUPFAM" id="SSF111369">
    <property type="entry name" value="HlyD-like secretion proteins"/>
    <property type="match status" value="1"/>
</dbReference>
<evidence type="ECO:0000256" key="8">
    <source>
        <dbReference type="SAM" id="Phobius"/>
    </source>
</evidence>
<proteinExistence type="inferred from homology"/>
<keyword evidence="7" id="KW-0175">Coiled coil</keyword>
<evidence type="ECO:0000256" key="7">
    <source>
        <dbReference type="SAM" id="Coils"/>
    </source>
</evidence>
<evidence type="ECO:0000313" key="11">
    <source>
        <dbReference type="EMBL" id="GHG93867.1"/>
    </source>
</evidence>
<dbReference type="Pfam" id="PF26002">
    <property type="entry name" value="Beta-barrel_AprE"/>
    <property type="match status" value="1"/>
</dbReference>
<dbReference type="GO" id="GO:0016020">
    <property type="term" value="C:membrane"/>
    <property type="evidence" value="ECO:0007669"/>
    <property type="project" value="UniProtKB-SubCell"/>
</dbReference>
<dbReference type="PROSITE" id="PS00543">
    <property type="entry name" value="HLYD_FAMILY"/>
    <property type="match status" value="1"/>
</dbReference>